<dbReference type="AlphaFoldDB" id="W9REQ1"/>
<accession>W9REQ1</accession>
<evidence type="ECO:0000256" key="1">
    <source>
        <dbReference type="SAM" id="Phobius"/>
    </source>
</evidence>
<keyword evidence="1" id="KW-0472">Membrane</keyword>
<reference evidence="3" key="1">
    <citation type="submission" date="2013-01" db="EMBL/GenBank/DDBJ databases">
        <title>Draft Genome Sequence of a Mulberry Tree, Morus notabilis C.K. Schneid.</title>
        <authorList>
            <person name="He N."/>
            <person name="Zhao S."/>
        </authorList>
    </citation>
    <scope>NUCLEOTIDE SEQUENCE</scope>
</reference>
<feature type="transmembrane region" description="Helical" evidence="1">
    <location>
        <begin position="6"/>
        <end position="34"/>
    </location>
</feature>
<keyword evidence="3" id="KW-1185">Reference proteome</keyword>
<proteinExistence type="predicted"/>
<keyword evidence="1" id="KW-0812">Transmembrane</keyword>
<sequence length="84" mass="9483">MHNLSLVAYSVFFNASKALFFICLILVALLYVFIFSSIITDIQELAAFLAKKKGSTNLALYMMFQENLASQHSNGSYHEVLRSQ</sequence>
<dbReference type="EMBL" id="KE344088">
    <property type="protein sequence ID" value="EXB53370.1"/>
    <property type="molecule type" value="Genomic_DNA"/>
</dbReference>
<evidence type="ECO:0000313" key="3">
    <source>
        <dbReference type="Proteomes" id="UP000030645"/>
    </source>
</evidence>
<keyword evidence="1" id="KW-1133">Transmembrane helix</keyword>
<protein>
    <submittedName>
        <fullName evidence="2">Uncharacterized protein</fullName>
    </submittedName>
</protein>
<dbReference type="Proteomes" id="UP000030645">
    <property type="component" value="Unassembled WGS sequence"/>
</dbReference>
<gene>
    <name evidence="2" type="ORF">L484_016254</name>
</gene>
<evidence type="ECO:0000313" key="2">
    <source>
        <dbReference type="EMBL" id="EXB53370.1"/>
    </source>
</evidence>
<name>W9REQ1_9ROSA</name>
<organism evidence="2 3">
    <name type="scientific">Morus notabilis</name>
    <dbReference type="NCBI Taxonomy" id="981085"/>
    <lineage>
        <taxon>Eukaryota</taxon>
        <taxon>Viridiplantae</taxon>
        <taxon>Streptophyta</taxon>
        <taxon>Embryophyta</taxon>
        <taxon>Tracheophyta</taxon>
        <taxon>Spermatophyta</taxon>
        <taxon>Magnoliopsida</taxon>
        <taxon>eudicotyledons</taxon>
        <taxon>Gunneridae</taxon>
        <taxon>Pentapetalae</taxon>
        <taxon>rosids</taxon>
        <taxon>fabids</taxon>
        <taxon>Rosales</taxon>
        <taxon>Moraceae</taxon>
        <taxon>Moreae</taxon>
        <taxon>Morus</taxon>
    </lineage>
</organism>